<dbReference type="STRING" id="36805.BOH66_01300"/>
<name>A0A1P8U4P5_9MICO</name>
<accession>A0A1P8U4P5</accession>
<dbReference type="InterPro" id="IPR036165">
    <property type="entry name" value="YefM-like_sf"/>
</dbReference>
<dbReference type="RefSeq" id="WP_076688578.1">
    <property type="nucleotide sequence ID" value="NZ_CALBSP010000016.1"/>
</dbReference>
<dbReference type="KEGG" id="maur:BOH66_01300"/>
<dbReference type="EMBL" id="CP018762">
    <property type="protein sequence ID" value="APZ33085.1"/>
    <property type="molecule type" value="Genomic_DNA"/>
</dbReference>
<dbReference type="PANTHER" id="PTHR35377:SF5">
    <property type="entry name" value="ANTITOXIN VAPB46"/>
    <property type="match status" value="1"/>
</dbReference>
<evidence type="ECO:0000256" key="1">
    <source>
        <dbReference type="ARBA" id="ARBA00009981"/>
    </source>
</evidence>
<dbReference type="InterPro" id="IPR051416">
    <property type="entry name" value="phD-YefM_TA_antitoxins"/>
</dbReference>
<dbReference type="Proteomes" id="UP000187185">
    <property type="component" value="Chromosome"/>
</dbReference>
<dbReference type="OrthoDB" id="4419580at2"/>
<dbReference type="PANTHER" id="PTHR35377">
    <property type="entry name" value="ANTITOXIN VAPB49-RELATED-RELATED"/>
    <property type="match status" value="1"/>
</dbReference>
<dbReference type="GO" id="GO:0097351">
    <property type="term" value="F:toxin sequestering activity"/>
    <property type="evidence" value="ECO:0007669"/>
    <property type="project" value="TreeGrafter"/>
</dbReference>
<proteinExistence type="inferred from homology"/>
<evidence type="ECO:0000313" key="3">
    <source>
        <dbReference type="Proteomes" id="UP000187185"/>
    </source>
</evidence>
<dbReference type="AlphaFoldDB" id="A0A1P8U4P5"/>
<gene>
    <name evidence="2" type="ORF">BOH66_01300</name>
</gene>
<keyword evidence="3" id="KW-1185">Reference proteome</keyword>
<reference evidence="2 3" key="1">
    <citation type="submission" date="2016-12" db="EMBL/GenBank/DDBJ databases">
        <title>Complete genome sequence of Microbacterium aurum KACC 15219.</title>
        <authorList>
            <person name="Jung Y."/>
            <person name="Shin J.-H."/>
            <person name="Lee Y.-J."/>
            <person name="Yi H."/>
            <person name="Bahn Y.-S."/>
            <person name="Kim J.F."/>
            <person name="Lee D.-W."/>
        </authorList>
    </citation>
    <scope>NUCLEOTIDE SEQUENCE [LARGE SCALE GENOMIC DNA]</scope>
    <source>
        <strain evidence="2 3">KACC 15219</strain>
    </source>
</reference>
<evidence type="ECO:0000313" key="2">
    <source>
        <dbReference type="EMBL" id="APZ33085.1"/>
    </source>
</evidence>
<dbReference type="Gene3D" id="3.40.1620.10">
    <property type="entry name" value="YefM-like domain"/>
    <property type="match status" value="1"/>
</dbReference>
<dbReference type="NCBIfam" id="TIGR01552">
    <property type="entry name" value="phd_fam"/>
    <property type="match status" value="1"/>
</dbReference>
<protein>
    <submittedName>
        <fullName evidence="2">Uncharacterized protein</fullName>
    </submittedName>
</protein>
<dbReference type="SUPFAM" id="SSF143120">
    <property type="entry name" value="YefM-like"/>
    <property type="match status" value="1"/>
</dbReference>
<organism evidence="2 3">
    <name type="scientific">Microbacterium aurum</name>
    <dbReference type="NCBI Taxonomy" id="36805"/>
    <lineage>
        <taxon>Bacteria</taxon>
        <taxon>Bacillati</taxon>
        <taxon>Actinomycetota</taxon>
        <taxon>Actinomycetes</taxon>
        <taxon>Micrococcales</taxon>
        <taxon>Microbacteriaceae</taxon>
        <taxon>Microbacterium</taxon>
    </lineage>
</organism>
<comment type="similarity">
    <text evidence="1">Belongs to the phD/YefM antitoxin family.</text>
</comment>
<sequence>MERVTRTELNQQTARVLARVAAGERIVITDRGRAIAQIAPVRESRWEQLVDAGRVQPATAAGALTVPPVRSASTAAEILDDIRGE</sequence>